<evidence type="ECO:0000256" key="1">
    <source>
        <dbReference type="SAM" id="MobiDB-lite"/>
    </source>
</evidence>
<dbReference type="InterPro" id="IPR036525">
    <property type="entry name" value="Tubulin/FtsZ_GTPase_sf"/>
</dbReference>
<dbReference type="EMBL" id="JDRY01000172">
    <property type="protein sequence ID" value="KGM93188.1"/>
    <property type="molecule type" value="Genomic_DNA"/>
</dbReference>
<dbReference type="GO" id="GO:0005525">
    <property type="term" value="F:GTP binding"/>
    <property type="evidence" value="ECO:0007669"/>
    <property type="project" value="InterPro"/>
</dbReference>
<dbReference type="Proteomes" id="UP000030014">
    <property type="component" value="Unassembled WGS sequence"/>
</dbReference>
<gene>
    <name evidence="3" type="ORF">Z955_15825</name>
</gene>
<evidence type="ECO:0000313" key="3">
    <source>
        <dbReference type="EMBL" id="KGM93188.1"/>
    </source>
</evidence>
<dbReference type="InterPro" id="IPR003008">
    <property type="entry name" value="Tubulin_FtsZ_GTPase"/>
</dbReference>
<reference evidence="3 4" key="1">
    <citation type="submission" date="2014-01" db="EMBL/GenBank/DDBJ databases">
        <title>Plasmidome dynamics in the species complex Clostridium novyi sensu lato converts strains of independent lineages into distinctly different pathogens.</title>
        <authorList>
            <person name="Skarin H."/>
            <person name="Segerman B."/>
        </authorList>
    </citation>
    <scope>NUCLEOTIDE SEQUENCE [LARGE SCALE GENOMIC DNA]</scope>
    <source>
        <strain evidence="3 4">DC5</strain>
    </source>
</reference>
<dbReference type="AlphaFoldDB" id="A0A0A0HXT1"/>
<dbReference type="GO" id="GO:0051301">
    <property type="term" value="P:cell division"/>
    <property type="evidence" value="ECO:0007669"/>
    <property type="project" value="UniProtKB-KW"/>
</dbReference>
<comment type="caution">
    <text evidence="3">The sequence shown here is derived from an EMBL/GenBank/DDBJ whole genome shotgun (WGS) entry which is preliminary data.</text>
</comment>
<dbReference type="Gene3D" id="3.30.1330.150">
    <property type="match status" value="1"/>
</dbReference>
<protein>
    <submittedName>
        <fullName evidence="3">Cell division protein FtsZ</fullName>
    </submittedName>
</protein>
<evidence type="ECO:0000313" key="4">
    <source>
        <dbReference type="Proteomes" id="UP000030014"/>
    </source>
</evidence>
<name>A0A0A0HXT1_CLOBO</name>
<dbReference type="Gene3D" id="3.40.50.1440">
    <property type="entry name" value="Tubulin/FtsZ, GTPase domain"/>
    <property type="match status" value="1"/>
</dbReference>
<keyword evidence="3" id="KW-0131">Cell cycle</keyword>
<organism evidence="3 4">
    <name type="scientific">Clostridium botulinum C/D str. DC5</name>
    <dbReference type="NCBI Taxonomy" id="1443128"/>
    <lineage>
        <taxon>Bacteria</taxon>
        <taxon>Bacillati</taxon>
        <taxon>Bacillota</taxon>
        <taxon>Clostridia</taxon>
        <taxon>Eubacteriales</taxon>
        <taxon>Clostridiaceae</taxon>
        <taxon>Clostridium</taxon>
    </lineage>
</organism>
<accession>A0A0A0HXT1</accession>
<feature type="domain" description="Tubulin/FtsZ GTPase" evidence="2">
    <location>
        <begin position="5"/>
        <end position="195"/>
    </location>
</feature>
<keyword evidence="3" id="KW-0132">Cell division</keyword>
<dbReference type="SUPFAM" id="SSF52490">
    <property type="entry name" value="Tubulin nucleotide-binding domain-like"/>
    <property type="match status" value="1"/>
</dbReference>
<dbReference type="Pfam" id="PF00091">
    <property type="entry name" value="Tubulin"/>
    <property type="match status" value="1"/>
</dbReference>
<proteinExistence type="predicted"/>
<feature type="region of interest" description="Disordered" evidence="1">
    <location>
        <begin position="332"/>
        <end position="353"/>
    </location>
</feature>
<dbReference type="RefSeq" id="WP_039258842.1">
    <property type="nucleotide sequence ID" value="NZ_JDRY01000172.1"/>
</dbReference>
<evidence type="ECO:0000259" key="2">
    <source>
        <dbReference type="SMART" id="SM00864"/>
    </source>
</evidence>
<dbReference type="SMART" id="SM00864">
    <property type="entry name" value="Tubulin"/>
    <property type="match status" value="1"/>
</dbReference>
<sequence>MEKKDILFVGIGEAGGKLLNEILKKDKRYVGLYINSNYDDFSDLETANDNMYIITAGQGTGKNRQKSKALLKSNINSIMDEILKYRTSEVVHFLFSLGGGTGGGSTPTIVKALGKLQKNGRFNKIINITCILPAYDEGKRYRKNAIECWNEIAELENINSIYMLDNNSKKDEEEINIEFARQFDIFMNMAKNIPSKELKSRIDAEEIGNLATSVGSTVFYELPSANSDLKVSIAEALNSSIFATSEEDVSKCEYVGIVTQEGLYDQKEIENMFNPEEYTVGAYSKEHNFIVVTGRPPQKESIETLKESIEEEEQNKTNDNVLSNLKVHTDIDTKQPEAVQKKTQQQIQKPKVETLEEKSVDDLLEDDDLWDDIF</sequence>